<evidence type="ECO:0008006" key="6">
    <source>
        <dbReference type="Google" id="ProtNLM"/>
    </source>
</evidence>
<keyword evidence="5" id="KW-1185">Reference proteome</keyword>
<proteinExistence type="inferred from homology"/>
<accession>A0A917SS87</accession>
<dbReference type="AlphaFoldDB" id="A0A917SS87"/>
<evidence type="ECO:0000256" key="2">
    <source>
        <dbReference type="ARBA" id="ARBA00022729"/>
    </source>
</evidence>
<dbReference type="InterPro" id="IPR009742">
    <property type="entry name" value="Curlin_rpt"/>
</dbReference>
<comment type="caution">
    <text evidence="4">The sequence shown here is derived from an EMBL/GenBank/DDBJ whole genome shotgun (WGS) entry which is preliminary data.</text>
</comment>
<dbReference type="EMBL" id="BMLF01000001">
    <property type="protein sequence ID" value="GGL94299.1"/>
    <property type="molecule type" value="Genomic_DNA"/>
</dbReference>
<feature type="signal peptide" evidence="3">
    <location>
        <begin position="1"/>
        <end position="22"/>
    </location>
</feature>
<name>A0A917SS87_9RHOB</name>
<gene>
    <name evidence="4" type="ORF">GCM10011534_15610</name>
</gene>
<evidence type="ECO:0000256" key="1">
    <source>
        <dbReference type="ARBA" id="ARBA00009766"/>
    </source>
</evidence>
<dbReference type="GO" id="GO:0007155">
    <property type="term" value="P:cell adhesion"/>
    <property type="evidence" value="ECO:0007669"/>
    <property type="project" value="InterPro"/>
</dbReference>
<keyword evidence="2 3" id="KW-0732">Signal</keyword>
<comment type="similarity">
    <text evidence="1">Belongs to the CsgA/CsgB family.</text>
</comment>
<reference evidence="4" key="1">
    <citation type="journal article" date="2014" name="Int. J. Syst. Evol. Microbiol.">
        <title>Complete genome sequence of Corynebacterium casei LMG S-19264T (=DSM 44701T), isolated from a smear-ripened cheese.</title>
        <authorList>
            <consortium name="US DOE Joint Genome Institute (JGI-PGF)"/>
            <person name="Walter F."/>
            <person name="Albersmeier A."/>
            <person name="Kalinowski J."/>
            <person name="Ruckert C."/>
        </authorList>
    </citation>
    <scope>NUCLEOTIDE SEQUENCE</scope>
    <source>
        <strain evidence="4">CGMCC 1.6293</strain>
    </source>
</reference>
<evidence type="ECO:0000313" key="5">
    <source>
        <dbReference type="Proteomes" id="UP000649829"/>
    </source>
</evidence>
<dbReference type="RefSeq" id="WP_036538525.1">
    <property type="nucleotide sequence ID" value="NZ_BMLF01000001.1"/>
</dbReference>
<sequence length="156" mass="15966">MTFRQIALAAVAHVALGTAALANPSFDNTLALNDGGLGNVLEIMQPATMSGNSVSITIEGESNGGLGGEWRTPELFSGFLEPGNIEQTGNGNVARLEVFGTSNLFSVLQTGSQNSVSGFISGSNNAAAVMQVGMGNVAQFRQVGTGNTLAISQSSW</sequence>
<feature type="chain" id="PRO_5037826994" description="Curlin" evidence="3">
    <location>
        <begin position="23"/>
        <end position="156"/>
    </location>
</feature>
<organism evidence="4 5">
    <name type="scientific">Pseudooceanicola nanhaiensis</name>
    <dbReference type="NCBI Taxonomy" id="375761"/>
    <lineage>
        <taxon>Bacteria</taxon>
        <taxon>Pseudomonadati</taxon>
        <taxon>Pseudomonadota</taxon>
        <taxon>Alphaproteobacteria</taxon>
        <taxon>Rhodobacterales</taxon>
        <taxon>Paracoccaceae</taxon>
        <taxon>Pseudooceanicola</taxon>
    </lineage>
</organism>
<protein>
    <recommendedName>
        <fullName evidence="6">Curlin</fullName>
    </recommendedName>
</protein>
<dbReference type="Proteomes" id="UP000649829">
    <property type="component" value="Unassembled WGS sequence"/>
</dbReference>
<dbReference type="Pfam" id="PF07012">
    <property type="entry name" value="Curlin_rpt"/>
    <property type="match status" value="1"/>
</dbReference>
<evidence type="ECO:0000256" key="3">
    <source>
        <dbReference type="SAM" id="SignalP"/>
    </source>
</evidence>
<reference evidence="4" key="2">
    <citation type="submission" date="2020-09" db="EMBL/GenBank/DDBJ databases">
        <authorList>
            <person name="Sun Q."/>
            <person name="Zhou Y."/>
        </authorList>
    </citation>
    <scope>NUCLEOTIDE SEQUENCE</scope>
    <source>
        <strain evidence="4">CGMCC 1.6293</strain>
    </source>
</reference>
<evidence type="ECO:0000313" key="4">
    <source>
        <dbReference type="EMBL" id="GGL94299.1"/>
    </source>
</evidence>
<dbReference type="GO" id="GO:0009289">
    <property type="term" value="C:pilus"/>
    <property type="evidence" value="ECO:0007669"/>
    <property type="project" value="InterPro"/>
</dbReference>